<dbReference type="EMBL" id="FP929052">
    <property type="protein sequence ID" value="CBL18284.1"/>
    <property type="molecule type" value="Genomic_DNA"/>
</dbReference>
<evidence type="ECO:0000259" key="8">
    <source>
        <dbReference type="PROSITE" id="PS50928"/>
    </source>
</evidence>
<dbReference type="RefSeq" id="WP_015559190.1">
    <property type="nucleotide sequence ID" value="NC_021039.1"/>
</dbReference>
<feature type="transmembrane region" description="Helical" evidence="7">
    <location>
        <begin position="179"/>
        <end position="197"/>
    </location>
</feature>
<proteinExistence type="inferred from homology"/>
<sequence>MKIPYERRKSLYGYGFIAIWIVGTIKWFLIPLITSLIYSFQNVTPETGGPVSTWAGISNYKYAFMSDPNYRELLVQVLKETFQTAPLIIVFSLFIAVILNQKFRGRTFARAVFFLPVIIATGPVYNIINGDLKTNGNSDASQFSTMFKTDLVKELLTFLGIYGISEDLTTQIETLTTNVFSLVWSSGIQILIFLAALQNIPPSAREAAQIEGATSWEYFWKIILPYVSPMILANLIFTIIDSFTSPTNAVMTRVLEVQNDWQYGLAAAMAWTYFAIVLAAIGLVTMIINHFIYYEVE</sequence>
<evidence type="ECO:0000256" key="5">
    <source>
        <dbReference type="ARBA" id="ARBA00022989"/>
    </source>
</evidence>
<evidence type="ECO:0000256" key="2">
    <source>
        <dbReference type="ARBA" id="ARBA00022448"/>
    </source>
</evidence>
<dbReference type="InterPro" id="IPR035906">
    <property type="entry name" value="MetI-like_sf"/>
</dbReference>
<keyword evidence="6 7" id="KW-0472">Membrane</keyword>
<keyword evidence="5 7" id="KW-1133">Transmembrane helix</keyword>
<dbReference type="STRING" id="213810.RUM_22860"/>
<dbReference type="PANTHER" id="PTHR43227:SF3">
    <property type="entry name" value="BINDING-PROTEIN-DEPENDENT TRANSPORT SYSTEMS INNER MEMBRANE COMPONENT"/>
    <property type="match status" value="1"/>
</dbReference>
<keyword evidence="3" id="KW-1003">Cell membrane</keyword>
<evidence type="ECO:0000313" key="10">
    <source>
        <dbReference type="Proteomes" id="UP000007054"/>
    </source>
</evidence>
<feature type="domain" description="ABC transmembrane type-1" evidence="8">
    <location>
        <begin position="74"/>
        <end position="296"/>
    </location>
</feature>
<reference evidence="9" key="2">
    <citation type="submission" date="2010-03" db="EMBL/GenBank/DDBJ databases">
        <authorList>
            <person name="Pajon A."/>
        </authorList>
    </citation>
    <scope>NUCLEOTIDE SEQUENCE</scope>
    <source>
        <strain evidence="9">Type strain: 18P13</strain>
    </source>
</reference>
<keyword evidence="9" id="KW-0762">Sugar transport</keyword>
<dbReference type="Proteomes" id="UP000007054">
    <property type="component" value="Chromosome"/>
</dbReference>
<dbReference type="GeneID" id="83156934"/>
<dbReference type="OrthoDB" id="367897at2"/>
<protein>
    <submittedName>
        <fullName evidence="9">ABC-type sugar transport systems, permease components</fullName>
    </submittedName>
</protein>
<keyword evidence="2 7" id="KW-0813">Transport</keyword>
<accession>D4LF89</accession>
<dbReference type="KEGG" id="rch:RUM_22860"/>
<organism evidence="9 10">
    <name type="scientific">Ruminococcus champanellensis (strain DSM 18848 / JCM 17042 / KCTC 15320 / 18P13)</name>
    <dbReference type="NCBI Taxonomy" id="213810"/>
    <lineage>
        <taxon>Bacteria</taxon>
        <taxon>Bacillati</taxon>
        <taxon>Bacillota</taxon>
        <taxon>Clostridia</taxon>
        <taxon>Eubacteriales</taxon>
        <taxon>Oscillospiraceae</taxon>
        <taxon>Ruminococcus</taxon>
    </lineage>
</organism>
<evidence type="ECO:0000313" key="9">
    <source>
        <dbReference type="EMBL" id="CBL18284.1"/>
    </source>
</evidence>
<dbReference type="SUPFAM" id="SSF161098">
    <property type="entry name" value="MetI-like"/>
    <property type="match status" value="1"/>
</dbReference>
<dbReference type="InterPro" id="IPR000515">
    <property type="entry name" value="MetI-like"/>
</dbReference>
<evidence type="ECO:0000256" key="7">
    <source>
        <dbReference type="RuleBase" id="RU363032"/>
    </source>
</evidence>
<comment type="subcellular location">
    <subcellularLocation>
        <location evidence="1 7">Cell membrane</location>
        <topology evidence="1 7">Multi-pass membrane protein</topology>
    </subcellularLocation>
</comment>
<comment type="similarity">
    <text evidence="7">Belongs to the binding-protein-dependent transport system permease family.</text>
</comment>
<feature type="transmembrane region" description="Helical" evidence="7">
    <location>
        <begin position="218"/>
        <end position="240"/>
    </location>
</feature>
<dbReference type="AlphaFoldDB" id="D4LF89"/>
<reference evidence="9" key="1">
    <citation type="submission" date="2010-03" db="EMBL/GenBank/DDBJ databases">
        <title>The genome sequence of Ruminococcus sp. 18P13.</title>
        <authorList>
            <consortium name="metaHIT consortium -- http://www.metahit.eu/"/>
            <person name="Pajon A."/>
            <person name="Turner K."/>
            <person name="Parkhill J."/>
            <person name="Bernalier A."/>
        </authorList>
    </citation>
    <scope>NUCLEOTIDE SEQUENCE [LARGE SCALE GENOMIC DNA]</scope>
    <source>
        <strain evidence="9">Type strain: 18P13</strain>
    </source>
</reference>
<dbReference type="PANTHER" id="PTHR43227">
    <property type="entry name" value="BLL4140 PROTEIN"/>
    <property type="match status" value="1"/>
</dbReference>
<dbReference type="CDD" id="cd06261">
    <property type="entry name" value="TM_PBP2"/>
    <property type="match status" value="1"/>
</dbReference>
<feature type="transmembrane region" description="Helical" evidence="7">
    <location>
        <begin position="111"/>
        <end position="128"/>
    </location>
</feature>
<dbReference type="PROSITE" id="PS50928">
    <property type="entry name" value="ABC_TM1"/>
    <property type="match status" value="1"/>
</dbReference>
<evidence type="ECO:0000256" key="6">
    <source>
        <dbReference type="ARBA" id="ARBA00023136"/>
    </source>
</evidence>
<gene>
    <name evidence="9" type="ordered locus">RUM_22860</name>
</gene>
<keyword evidence="10" id="KW-1185">Reference proteome</keyword>
<dbReference type="GO" id="GO:0055085">
    <property type="term" value="P:transmembrane transport"/>
    <property type="evidence" value="ECO:0007669"/>
    <property type="project" value="InterPro"/>
</dbReference>
<dbReference type="HOGENOM" id="CLU_016047_0_2_9"/>
<name>D4LF89_RUMC1</name>
<evidence type="ECO:0000256" key="1">
    <source>
        <dbReference type="ARBA" id="ARBA00004651"/>
    </source>
</evidence>
<feature type="transmembrane region" description="Helical" evidence="7">
    <location>
        <begin position="81"/>
        <end position="99"/>
    </location>
</feature>
<feature type="transmembrane region" description="Helical" evidence="7">
    <location>
        <begin position="12"/>
        <end position="38"/>
    </location>
</feature>
<keyword evidence="4 7" id="KW-0812">Transmembrane</keyword>
<dbReference type="PATRIC" id="fig|213810.4.peg.2174"/>
<dbReference type="GO" id="GO:0005886">
    <property type="term" value="C:plasma membrane"/>
    <property type="evidence" value="ECO:0007669"/>
    <property type="project" value="UniProtKB-SubCell"/>
</dbReference>
<dbReference type="BioCyc" id="RCHA213810:RUM_RS11110-MONOMER"/>
<feature type="transmembrane region" description="Helical" evidence="7">
    <location>
        <begin position="270"/>
        <end position="294"/>
    </location>
</feature>
<dbReference type="InterPro" id="IPR050809">
    <property type="entry name" value="UgpAE/MalFG_permease"/>
</dbReference>
<evidence type="ECO:0000256" key="3">
    <source>
        <dbReference type="ARBA" id="ARBA00022475"/>
    </source>
</evidence>
<evidence type="ECO:0000256" key="4">
    <source>
        <dbReference type="ARBA" id="ARBA00022692"/>
    </source>
</evidence>
<dbReference type="Gene3D" id="1.10.3720.10">
    <property type="entry name" value="MetI-like"/>
    <property type="match status" value="1"/>
</dbReference>
<dbReference type="Pfam" id="PF00528">
    <property type="entry name" value="BPD_transp_1"/>
    <property type="match status" value="1"/>
</dbReference>